<dbReference type="Gene3D" id="1.10.10.10">
    <property type="entry name" value="Winged helix-like DNA-binding domain superfamily/Winged helix DNA-binding domain"/>
    <property type="match status" value="1"/>
</dbReference>
<dbReference type="AlphaFoldDB" id="A0AAV3UPD1"/>
<dbReference type="EMBL" id="BAABKX010000019">
    <property type="protein sequence ID" value="GAA5061451.1"/>
    <property type="molecule type" value="Genomic_DNA"/>
</dbReference>
<protein>
    <recommendedName>
        <fullName evidence="7">HTH DNA binding domain-containing protein</fullName>
    </recommendedName>
</protein>
<evidence type="ECO:0000313" key="5">
    <source>
        <dbReference type="EMBL" id="GAA5061451.1"/>
    </source>
</evidence>
<keyword evidence="6" id="KW-1185">Reference proteome</keyword>
<evidence type="ECO:0000256" key="2">
    <source>
        <dbReference type="ARBA" id="ARBA00023163"/>
    </source>
</evidence>
<evidence type="ECO:0000259" key="4">
    <source>
        <dbReference type="Pfam" id="PF24278"/>
    </source>
</evidence>
<evidence type="ECO:0000313" key="6">
    <source>
        <dbReference type="Proteomes" id="UP001501729"/>
    </source>
</evidence>
<accession>A0AAV3UPD1</accession>
<reference evidence="5 6" key="1">
    <citation type="journal article" date="2019" name="Int. J. Syst. Evol. Microbiol.">
        <title>The Global Catalogue of Microorganisms (GCM) 10K type strain sequencing project: providing services to taxonomists for standard genome sequencing and annotation.</title>
        <authorList>
            <consortium name="The Broad Institute Genomics Platform"/>
            <consortium name="The Broad Institute Genome Sequencing Center for Infectious Disease"/>
            <person name="Wu L."/>
            <person name="Ma J."/>
        </authorList>
    </citation>
    <scope>NUCLEOTIDE SEQUENCE [LARGE SCALE GENOMIC DNA]</scope>
    <source>
        <strain evidence="5 6">JCM 17504</strain>
    </source>
</reference>
<feature type="domain" description="HTH bat-type" evidence="3">
    <location>
        <begin position="157"/>
        <end position="208"/>
    </location>
</feature>
<keyword evidence="1" id="KW-0805">Transcription regulation</keyword>
<evidence type="ECO:0000259" key="3">
    <source>
        <dbReference type="Pfam" id="PF04967"/>
    </source>
</evidence>
<feature type="domain" description="HVO-0513-like N-terminal" evidence="4">
    <location>
        <begin position="14"/>
        <end position="146"/>
    </location>
</feature>
<dbReference type="Pfam" id="PF04967">
    <property type="entry name" value="HTH_10"/>
    <property type="match status" value="1"/>
</dbReference>
<gene>
    <name evidence="5" type="ORF">GCM10025751_47750</name>
</gene>
<keyword evidence="2" id="KW-0804">Transcription</keyword>
<dbReference type="SUPFAM" id="SSF88659">
    <property type="entry name" value="Sigma3 and sigma4 domains of RNA polymerase sigma factors"/>
    <property type="match status" value="1"/>
</dbReference>
<evidence type="ECO:0000256" key="1">
    <source>
        <dbReference type="ARBA" id="ARBA00023015"/>
    </source>
</evidence>
<dbReference type="InterPro" id="IPR007050">
    <property type="entry name" value="HTH_bacterioopsin"/>
</dbReference>
<dbReference type="Pfam" id="PF24278">
    <property type="entry name" value="HVO_0513_N"/>
    <property type="match status" value="1"/>
</dbReference>
<evidence type="ECO:0008006" key="7">
    <source>
        <dbReference type="Google" id="ProtNLM"/>
    </source>
</evidence>
<comment type="caution">
    <text evidence="5">The sequence shown here is derived from an EMBL/GenBank/DDBJ whole genome shotgun (WGS) entry which is preliminary data.</text>
</comment>
<dbReference type="PANTHER" id="PTHR34236:SF1">
    <property type="entry name" value="DIMETHYL SULFOXIDE REDUCTASE TRANSCRIPTIONAL ACTIVATOR"/>
    <property type="match status" value="1"/>
</dbReference>
<organism evidence="5 6">
    <name type="scientific">Haladaptatus pallidirubidus</name>
    <dbReference type="NCBI Taxonomy" id="1008152"/>
    <lineage>
        <taxon>Archaea</taxon>
        <taxon>Methanobacteriati</taxon>
        <taxon>Methanobacteriota</taxon>
        <taxon>Stenosarchaea group</taxon>
        <taxon>Halobacteria</taxon>
        <taxon>Halobacteriales</taxon>
        <taxon>Haladaptataceae</taxon>
        <taxon>Haladaptatus</taxon>
    </lineage>
</organism>
<dbReference type="InterPro" id="IPR013324">
    <property type="entry name" value="RNA_pol_sigma_r3/r4-like"/>
</dbReference>
<dbReference type="InterPro" id="IPR036388">
    <property type="entry name" value="WH-like_DNA-bd_sf"/>
</dbReference>
<sequence>MTILLTPTESAFDPTVQAFVDDSAVKRRALDHIRMLDDGTGVLLVQFDGERERAEALLDAHSDVLAYDLSEVDNSLYAYVHQKWSETATTFHSIVQTHGLVVDTPITYTEDDDLRVTLLGEQQTIQTVLTEIPETFDFTVEAIGEYNPSTTYLFEQLTERQQEAVTVALKLGYFRDPRTATYKDIGKELGCRPETVGEHLRKAQATIFAELVP</sequence>
<name>A0AAV3UPD1_9EURY</name>
<dbReference type="Proteomes" id="UP001501729">
    <property type="component" value="Unassembled WGS sequence"/>
</dbReference>
<dbReference type="InterPro" id="IPR056493">
    <property type="entry name" value="HVO_0513_N"/>
</dbReference>
<proteinExistence type="predicted"/>
<dbReference type="PANTHER" id="PTHR34236">
    <property type="entry name" value="DIMETHYL SULFOXIDE REDUCTASE TRANSCRIPTIONAL ACTIVATOR"/>
    <property type="match status" value="1"/>
</dbReference>